<evidence type="ECO:0000313" key="2">
    <source>
        <dbReference type="EMBL" id="VDR38868.1"/>
    </source>
</evidence>
<evidence type="ECO:0000256" key="1">
    <source>
        <dbReference type="SAM" id="MobiDB-lite"/>
    </source>
</evidence>
<dbReference type="AlphaFoldDB" id="A0A3P8KFT3"/>
<protein>
    <submittedName>
        <fullName evidence="2">Uncharacterized protein</fullName>
    </submittedName>
</protein>
<dbReference type="Proteomes" id="UP000271626">
    <property type="component" value="Chromosome"/>
</dbReference>
<feature type="compositionally biased region" description="Polar residues" evidence="1">
    <location>
        <begin position="8"/>
        <end position="28"/>
    </location>
</feature>
<proteinExistence type="predicted"/>
<feature type="region of interest" description="Disordered" evidence="1">
    <location>
        <begin position="1"/>
        <end position="48"/>
    </location>
</feature>
<name>A0A3P8KFT3_TSUPA</name>
<sequence>MTAAPVSTEVSGSVNASTTQPIAPTIGTSRGGRPSDSRSVQAEALAMQ</sequence>
<evidence type="ECO:0000313" key="3">
    <source>
        <dbReference type="Proteomes" id="UP000271626"/>
    </source>
</evidence>
<accession>A0A3P8KFT3</accession>
<reference evidence="2 3" key="1">
    <citation type="submission" date="2018-12" db="EMBL/GenBank/DDBJ databases">
        <authorList>
            <consortium name="Pathogen Informatics"/>
        </authorList>
    </citation>
    <scope>NUCLEOTIDE SEQUENCE [LARGE SCALE GENOMIC DNA]</scope>
    <source>
        <strain evidence="2 3">NCTC10741</strain>
    </source>
</reference>
<gene>
    <name evidence="2" type="ORF">NCTC10741_02000</name>
</gene>
<organism evidence="2 3">
    <name type="scientific">Tsukamurella paurometabola</name>
    <name type="common">Corynebacterium paurometabolum</name>
    <dbReference type="NCBI Taxonomy" id="2061"/>
    <lineage>
        <taxon>Bacteria</taxon>
        <taxon>Bacillati</taxon>
        <taxon>Actinomycetota</taxon>
        <taxon>Actinomycetes</taxon>
        <taxon>Mycobacteriales</taxon>
        <taxon>Tsukamurellaceae</taxon>
        <taxon>Tsukamurella</taxon>
    </lineage>
</organism>
<dbReference type="EMBL" id="LR131273">
    <property type="protein sequence ID" value="VDR38868.1"/>
    <property type="molecule type" value="Genomic_DNA"/>
</dbReference>